<evidence type="ECO:0000313" key="2">
    <source>
        <dbReference type="EMBL" id="MBO8469817.1"/>
    </source>
</evidence>
<reference evidence="2" key="1">
    <citation type="submission" date="2020-10" db="EMBL/GenBank/DDBJ databases">
        <authorList>
            <person name="Gilroy R."/>
        </authorList>
    </citation>
    <scope>NUCLEOTIDE SEQUENCE</scope>
    <source>
        <strain evidence="2">14700</strain>
    </source>
</reference>
<reference evidence="2" key="2">
    <citation type="journal article" date="2021" name="PeerJ">
        <title>Extensive microbial diversity within the chicken gut microbiome revealed by metagenomics and culture.</title>
        <authorList>
            <person name="Gilroy R."/>
            <person name="Ravi A."/>
            <person name="Getino M."/>
            <person name="Pursley I."/>
            <person name="Horton D.L."/>
            <person name="Alikhan N.F."/>
            <person name="Baker D."/>
            <person name="Gharbi K."/>
            <person name="Hall N."/>
            <person name="Watson M."/>
            <person name="Adriaenssens E.M."/>
            <person name="Foster-Nyarko E."/>
            <person name="Jarju S."/>
            <person name="Secka A."/>
            <person name="Antonio M."/>
            <person name="Oren A."/>
            <person name="Chaudhuri R.R."/>
            <person name="La Ragione R."/>
            <person name="Hildebrand F."/>
            <person name="Pallen M.J."/>
        </authorList>
    </citation>
    <scope>NUCLEOTIDE SEQUENCE</scope>
    <source>
        <strain evidence="2">14700</strain>
    </source>
</reference>
<sequence>MRKFSLVVLVAILALMTACSGSPNGRIATPSWFQGEWYDTEGDPFTVSVKKDNIMIYQNNQLLIDFKSSLALYDHVIIDSQGSTDTSYQVTFFNTSTRQYMYINATYTESSDTVVFEYRDPTQFLGILLGRR</sequence>
<accession>A0A9D9NDI8</accession>
<dbReference type="Proteomes" id="UP000810292">
    <property type="component" value="Unassembled WGS sequence"/>
</dbReference>
<name>A0A9D9NDI8_9SPIO</name>
<keyword evidence="1" id="KW-0732">Signal</keyword>
<evidence type="ECO:0000313" key="3">
    <source>
        <dbReference type="Proteomes" id="UP000810292"/>
    </source>
</evidence>
<comment type="caution">
    <text evidence="2">The sequence shown here is derived from an EMBL/GenBank/DDBJ whole genome shotgun (WGS) entry which is preliminary data.</text>
</comment>
<dbReference type="PROSITE" id="PS51257">
    <property type="entry name" value="PROKAR_LIPOPROTEIN"/>
    <property type="match status" value="1"/>
</dbReference>
<dbReference type="EMBL" id="JADIMF010000143">
    <property type="protein sequence ID" value="MBO8469817.1"/>
    <property type="molecule type" value="Genomic_DNA"/>
</dbReference>
<feature type="chain" id="PRO_5039030268" description="Lipoprotein" evidence="1">
    <location>
        <begin position="21"/>
        <end position="132"/>
    </location>
</feature>
<gene>
    <name evidence="2" type="ORF">IAA72_08545</name>
</gene>
<organism evidence="2 3">
    <name type="scientific">Candidatus Ornithospirochaeta stercoravium</name>
    <dbReference type="NCBI Taxonomy" id="2840897"/>
    <lineage>
        <taxon>Bacteria</taxon>
        <taxon>Pseudomonadati</taxon>
        <taxon>Spirochaetota</taxon>
        <taxon>Spirochaetia</taxon>
        <taxon>Spirochaetales</taxon>
        <taxon>Spirochaetaceae</taxon>
        <taxon>Spirochaetaceae incertae sedis</taxon>
        <taxon>Candidatus Ornithospirochaeta</taxon>
    </lineage>
</organism>
<evidence type="ECO:0008006" key="4">
    <source>
        <dbReference type="Google" id="ProtNLM"/>
    </source>
</evidence>
<proteinExistence type="predicted"/>
<protein>
    <recommendedName>
        <fullName evidence="4">Lipoprotein</fullName>
    </recommendedName>
</protein>
<feature type="signal peptide" evidence="1">
    <location>
        <begin position="1"/>
        <end position="20"/>
    </location>
</feature>
<evidence type="ECO:0000256" key="1">
    <source>
        <dbReference type="SAM" id="SignalP"/>
    </source>
</evidence>
<dbReference type="AlphaFoldDB" id="A0A9D9NDI8"/>